<reference evidence="4" key="1">
    <citation type="journal article" date="2019" name="Int. J. Syst. Evol. Microbiol.">
        <title>The Global Catalogue of Microorganisms (GCM) 10K type strain sequencing project: providing services to taxonomists for standard genome sequencing and annotation.</title>
        <authorList>
            <consortium name="The Broad Institute Genomics Platform"/>
            <consortium name="The Broad Institute Genome Sequencing Center for Infectious Disease"/>
            <person name="Wu L."/>
            <person name="Ma J."/>
        </authorList>
    </citation>
    <scope>NUCLEOTIDE SEQUENCE [LARGE SCALE GENOMIC DNA]</scope>
    <source>
        <strain evidence="4">JCM 15443</strain>
    </source>
</reference>
<evidence type="ECO:0000313" key="4">
    <source>
        <dbReference type="Proteomes" id="UP000661918"/>
    </source>
</evidence>
<keyword evidence="4" id="KW-1185">Reference proteome</keyword>
<dbReference type="EMBL" id="BMOM01000023">
    <property type="protein sequence ID" value="GGM15916.1"/>
    <property type="molecule type" value="Genomic_DNA"/>
</dbReference>
<dbReference type="RefSeq" id="WP_188904739.1">
    <property type="nucleotide sequence ID" value="NZ_BMOM01000023.1"/>
</dbReference>
<feature type="region of interest" description="Disordered" evidence="1">
    <location>
        <begin position="164"/>
        <end position="190"/>
    </location>
</feature>
<evidence type="ECO:0000256" key="1">
    <source>
        <dbReference type="SAM" id="MobiDB-lite"/>
    </source>
</evidence>
<evidence type="ECO:0000313" key="3">
    <source>
        <dbReference type="EMBL" id="GGM15916.1"/>
    </source>
</evidence>
<protein>
    <submittedName>
        <fullName evidence="3">Uncharacterized protein</fullName>
    </submittedName>
</protein>
<feature type="signal peptide" evidence="2">
    <location>
        <begin position="1"/>
        <end position="26"/>
    </location>
</feature>
<organism evidence="3 4">
    <name type="scientific">Deinococcus aerophilus</name>
    <dbReference type="NCBI Taxonomy" id="522488"/>
    <lineage>
        <taxon>Bacteria</taxon>
        <taxon>Thermotogati</taxon>
        <taxon>Deinococcota</taxon>
        <taxon>Deinococci</taxon>
        <taxon>Deinococcales</taxon>
        <taxon>Deinococcaceae</taxon>
        <taxon>Deinococcus</taxon>
    </lineage>
</organism>
<gene>
    <name evidence="3" type="ORF">GCM10010841_25390</name>
</gene>
<proteinExistence type="predicted"/>
<sequence length="341" mass="36321">MNKNPRNMIGAAALSAVLSIASLAAAQTQQAVLSGTTNGLSWTLYGPGELNGLSMQSTTLKVAAHPQATVTGAKYDGKTAILAFRVNAPLQTVYSYHDQQLRNQGFQRTAQSMQGNAAQATYTRSGSSVVVNLTRQNDNTYRATFDLSGVKANMANSSNAVTDTTANKANNTSSNTTNANANNNNAAGTTPVLPVTVVGVTKFTPEQNANAGRTALASAKDFAGVTYVLYGPIELNNLTSNPGTVSFSIPQGSLLAETDINVDGTLMARIAGSNLNLQQVMDFYDRQFKAQGFTLVNPTDTGAGGDYALTYIYERGVDSRVSFSVEREFDTYRLVWDFQRS</sequence>
<dbReference type="Proteomes" id="UP000661918">
    <property type="component" value="Unassembled WGS sequence"/>
</dbReference>
<accession>A0ABQ2GXK8</accession>
<comment type="caution">
    <text evidence="3">The sequence shown here is derived from an EMBL/GenBank/DDBJ whole genome shotgun (WGS) entry which is preliminary data.</text>
</comment>
<evidence type="ECO:0000256" key="2">
    <source>
        <dbReference type="SAM" id="SignalP"/>
    </source>
</evidence>
<name>A0ABQ2GXK8_9DEIO</name>
<feature type="chain" id="PRO_5045354160" evidence="2">
    <location>
        <begin position="27"/>
        <end position="341"/>
    </location>
</feature>
<keyword evidence="2" id="KW-0732">Signal</keyword>